<dbReference type="Proteomes" id="UP001470230">
    <property type="component" value="Unassembled WGS sequence"/>
</dbReference>
<dbReference type="InterPro" id="IPR029602">
    <property type="entry name" value="IFT74"/>
</dbReference>
<evidence type="ECO:0000256" key="1">
    <source>
        <dbReference type="SAM" id="Coils"/>
    </source>
</evidence>
<feature type="coiled-coil region" evidence="1">
    <location>
        <begin position="339"/>
        <end position="439"/>
    </location>
</feature>
<proteinExistence type="predicted"/>
<protein>
    <submittedName>
        <fullName evidence="3">Intraflagellar transport protein 74</fullName>
    </submittedName>
</protein>
<feature type="compositionally biased region" description="Low complexity" evidence="2">
    <location>
        <begin position="1"/>
        <end position="13"/>
    </location>
</feature>
<evidence type="ECO:0000313" key="4">
    <source>
        <dbReference type="Proteomes" id="UP001470230"/>
    </source>
</evidence>
<dbReference type="PANTHER" id="PTHR31432">
    <property type="entry name" value="INTRAFLAGELLAR TRANSPORT PROTEIN 74 HOMOLOG"/>
    <property type="match status" value="1"/>
</dbReference>
<feature type="coiled-coil region" evidence="1">
    <location>
        <begin position="70"/>
        <end position="262"/>
    </location>
</feature>
<comment type="caution">
    <text evidence="3">The sequence shown here is derived from an EMBL/GenBank/DDBJ whole genome shotgun (WGS) entry which is preliminary data.</text>
</comment>
<evidence type="ECO:0000313" key="3">
    <source>
        <dbReference type="EMBL" id="KAK8882077.1"/>
    </source>
</evidence>
<keyword evidence="1" id="KW-0175">Coiled coil</keyword>
<dbReference type="EMBL" id="JAPFFF010000009">
    <property type="protein sequence ID" value="KAK8882077.1"/>
    <property type="molecule type" value="Genomic_DNA"/>
</dbReference>
<sequence>MHTRPPSSQRPPTSGVPHGMRPPSRTRNGTEISTPSRGISVVNRPMSKQGLPSAHTQSGERQVADKSYFIGVLRTKINEIVKEIERLEEEIEQRKRGQSIQTGLAESVANLRKEITENEAELADYNVLADRIQNQTPLDDMIAGYQALEQSNLQCEEEVNKTFKEKRELENIVLEQEKKAQDMMHGNGSPELQAMAQEIESIEAKCAELRSSTGDLKGKTREELLQMVKDATKEIGDTEKMIQDEQKALSFVNNQIKSIEDRESDLQTDRGKQYLKLLQREKDMNNFIVNYQTTLDQTKKDLADCQKRVYEVLINTSRDIESVSELPTIDNFKQMQTDLAYKERQMQDAQSTMQTLQREVENRRREFEDLKNVDKKIQDEIEDIKKKMQEMEDEMPNFADVDVVRQEGEIRKKNKIAERDQLKSQLHNLKKATNALATKYNELHQQVKANDINNKLHILEKDIRARAAENNTTLESIEENRRRTNYAIIKRAAMNIVQEINALL</sequence>
<organism evidence="3 4">
    <name type="scientific">Tritrichomonas musculus</name>
    <dbReference type="NCBI Taxonomy" id="1915356"/>
    <lineage>
        <taxon>Eukaryota</taxon>
        <taxon>Metamonada</taxon>
        <taxon>Parabasalia</taxon>
        <taxon>Tritrichomonadida</taxon>
        <taxon>Tritrichomonadidae</taxon>
        <taxon>Tritrichomonas</taxon>
    </lineage>
</organism>
<gene>
    <name evidence="3" type="ORF">M9Y10_044717</name>
</gene>
<accession>A0ABR2JV15</accession>
<reference evidence="3 4" key="1">
    <citation type="submission" date="2024-04" db="EMBL/GenBank/DDBJ databases">
        <title>Tritrichomonas musculus Genome.</title>
        <authorList>
            <person name="Alves-Ferreira E."/>
            <person name="Grigg M."/>
            <person name="Lorenzi H."/>
            <person name="Galac M."/>
        </authorList>
    </citation>
    <scope>NUCLEOTIDE SEQUENCE [LARGE SCALE GENOMIC DNA]</scope>
    <source>
        <strain evidence="3 4">EAF2021</strain>
    </source>
</reference>
<evidence type="ECO:0000256" key="2">
    <source>
        <dbReference type="SAM" id="MobiDB-lite"/>
    </source>
</evidence>
<dbReference type="PANTHER" id="PTHR31432:SF0">
    <property type="entry name" value="INTRAFLAGELLAR TRANSPORT PROTEIN 74 HOMOLOG"/>
    <property type="match status" value="1"/>
</dbReference>
<name>A0ABR2JV15_9EUKA</name>
<keyword evidence="4" id="KW-1185">Reference proteome</keyword>
<feature type="region of interest" description="Disordered" evidence="2">
    <location>
        <begin position="1"/>
        <end position="62"/>
    </location>
</feature>
<feature type="compositionally biased region" description="Polar residues" evidence="2">
    <location>
        <begin position="25"/>
        <end position="37"/>
    </location>
</feature>